<proteinExistence type="predicted"/>
<accession>A0AAD5MFY1</accession>
<dbReference type="AlphaFoldDB" id="A0AAD5MFY1"/>
<evidence type="ECO:0000313" key="1">
    <source>
        <dbReference type="EMBL" id="KAJ1346921.1"/>
    </source>
</evidence>
<reference evidence="1" key="1">
    <citation type="submission" date="2021-06" db="EMBL/GenBank/DDBJ databases">
        <title>Parelaphostrongylus tenuis whole genome reference sequence.</title>
        <authorList>
            <person name="Garwood T.J."/>
            <person name="Larsen P.A."/>
            <person name="Fountain-Jones N.M."/>
            <person name="Garbe J.R."/>
            <person name="Macchietto M.G."/>
            <person name="Kania S.A."/>
            <person name="Gerhold R.W."/>
            <person name="Richards J.E."/>
            <person name="Wolf T.M."/>
        </authorList>
    </citation>
    <scope>NUCLEOTIDE SEQUENCE</scope>
    <source>
        <strain evidence="1">MNPRO001-30</strain>
        <tissue evidence="1">Meninges</tissue>
    </source>
</reference>
<comment type="caution">
    <text evidence="1">The sequence shown here is derived from an EMBL/GenBank/DDBJ whole genome shotgun (WGS) entry which is preliminary data.</text>
</comment>
<gene>
    <name evidence="1" type="ORF">KIN20_001847</name>
</gene>
<dbReference type="EMBL" id="JAHQIW010000241">
    <property type="protein sequence ID" value="KAJ1346921.1"/>
    <property type="molecule type" value="Genomic_DNA"/>
</dbReference>
<evidence type="ECO:0000313" key="2">
    <source>
        <dbReference type="Proteomes" id="UP001196413"/>
    </source>
</evidence>
<dbReference type="Proteomes" id="UP001196413">
    <property type="component" value="Unassembled WGS sequence"/>
</dbReference>
<name>A0AAD5MFY1_PARTN</name>
<keyword evidence="2" id="KW-1185">Reference proteome</keyword>
<protein>
    <submittedName>
        <fullName evidence="1">Uncharacterized protein</fullName>
    </submittedName>
</protein>
<organism evidence="1 2">
    <name type="scientific">Parelaphostrongylus tenuis</name>
    <name type="common">Meningeal worm</name>
    <dbReference type="NCBI Taxonomy" id="148309"/>
    <lineage>
        <taxon>Eukaryota</taxon>
        <taxon>Metazoa</taxon>
        <taxon>Ecdysozoa</taxon>
        <taxon>Nematoda</taxon>
        <taxon>Chromadorea</taxon>
        <taxon>Rhabditida</taxon>
        <taxon>Rhabditina</taxon>
        <taxon>Rhabditomorpha</taxon>
        <taxon>Strongyloidea</taxon>
        <taxon>Metastrongylidae</taxon>
        <taxon>Parelaphostrongylus</taxon>
    </lineage>
</organism>
<sequence length="120" mass="13783">MNPIFMFLLPVYSLHRLKYYRLNRDNNIRSIVMMENRDVVDTGNYEEAIGLAWQLNGGYMMDYLSSMNPCLFTERGHPRWWLGQIKPCDSESVPSVSVLIETTLSMNINSVGQLVTGSDD</sequence>